<keyword evidence="3" id="KW-0975">Bacterial flagellum</keyword>
<dbReference type="Proteomes" id="UP000240042">
    <property type="component" value="Unassembled WGS sequence"/>
</dbReference>
<sequence length="333" mass="38790">MRQVKIVISFMLALGVFVPINAIESTLIDFTTYNDNIRQVMEKDQEVYEQIVAEKPELDIRNGGWPDFKFEADDWNLENWRVVLNASSKTVENDKDSLTKNTPSKQYGNVLGIRLNFHPWKNAFWATVTKPFYFSPTYTDGKFVSQDDNNKDNGLAIGLLVNVGQIRSVQSWMYGLNFKYNAGIRVRNEFNQLIEFGMGSLYYEGWRRLGWHNPYYLEDVNDWTPTKNPLYPYSLPYVKFDSLAFYKPEGQDSQYFITYVKDVTMDYDYAVYREDADIDDEAIWHIISTEAINKRVSISQKLAEELLLRRNLLKLKQVSEDATTNQQQQAAGN</sequence>
<dbReference type="AlphaFoldDB" id="A0A1I1D614"/>
<name>A0A1I1D614_BREAD</name>
<dbReference type="InterPro" id="IPR006714">
    <property type="entry name" value="FlaA"/>
</dbReference>
<dbReference type="GO" id="GO:0055040">
    <property type="term" value="C:periplasmic flagellum"/>
    <property type="evidence" value="ECO:0007669"/>
    <property type="project" value="UniProtKB-SubCell"/>
</dbReference>
<keyword evidence="4" id="KW-0966">Cell projection</keyword>
<reference evidence="5" key="1">
    <citation type="submission" date="2016-10" db="EMBL/GenBank/DDBJ databases">
        <authorList>
            <person name="Varghese N."/>
            <person name="Submissions S."/>
        </authorList>
    </citation>
    <scope>NUCLEOTIDE SEQUENCE [LARGE SCALE GENOMIC DNA]</scope>
    <source>
        <strain evidence="5">ATCC 43811</strain>
    </source>
</reference>
<dbReference type="EMBL" id="FOKY01000001">
    <property type="protein sequence ID" value="SFB68053.1"/>
    <property type="molecule type" value="Genomic_DNA"/>
</dbReference>
<protein>
    <submittedName>
        <fullName evidence="4">Flagellar filament outer layer protein Flaa</fullName>
    </submittedName>
</protein>
<evidence type="ECO:0000256" key="3">
    <source>
        <dbReference type="ARBA" id="ARBA00023143"/>
    </source>
</evidence>
<keyword evidence="5" id="KW-1185">Reference proteome</keyword>
<evidence type="ECO:0000256" key="2">
    <source>
        <dbReference type="ARBA" id="ARBA00022764"/>
    </source>
</evidence>
<keyword evidence="4" id="KW-0282">Flagellum</keyword>
<dbReference type="GO" id="GO:0030288">
    <property type="term" value="C:outer membrane-bounded periplasmic space"/>
    <property type="evidence" value="ECO:0007669"/>
    <property type="project" value="InterPro"/>
</dbReference>
<evidence type="ECO:0000313" key="5">
    <source>
        <dbReference type="Proteomes" id="UP000240042"/>
    </source>
</evidence>
<dbReference type="GO" id="GO:0071973">
    <property type="term" value="P:bacterial-type flagellum-dependent cell motility"/>
    <property type="evidence" value="ECO:0007669"/>
    <property type="project" value="InterPro"/>
</dbReference>
<dbReference type="STRING" id="34097.SAMN02745150_00138"/>
<comment type="subcellular location">
    <subcellularLocation>
        <location evidence="1">Periplasmic flagellum</location>
    </subcellularLocation>
</comment>
<dbReference type="OrthoDB" id="350240at2"/>
<dbReference type="Pfam" id="PF04620">
    <property type="entry name" value="FlaA"/>
    <property type="match status" value="1"/>
</dbReference>
<proteinExistence type="predicted"/>
<accession>A0A1I1D614</accession>
<keyword evidence="2" id="KW-0574">Periplasm</keyword>
<evidence type="ECO:0000313" key="4">
    <source>
        <dbReference type="EMBL" id="SFB68053.1"/>
    </source>
</evidence>
<keyword evidence="4" id="KW-0969">Cilium</keyword>
<gene>
    <name evidence="4" type="ORF">SAMN02745150_00138</name>
</gene>
<evidence type="ECO:0000256" key="1">
    <source>
        <dbReference type="ARBA" id="ARBA00004631"/>
    </source>
</evidence>
<organism evidence="4 5">
    <name type="scientific">Brevinema andersonii</name>
    <dbReference type="NCBI Taxonomy" id="34097"/>
    <lineage>
        <taxon>Bacteria</taxon>
        <taxon>Pseudomonadati</taxon>
        <taxon>Spirochaetota</taxon>
        <taxon>Spirochaetia</taxon>
        <taxon>Brevinematales</taxon>
        <taxon>Brevinemataceae</taxon>
        <taxon>Brevinema</taxon>
    </lineage>
</organism>
<dbReference type="RefSeq" id="WP_092317194.1">
    <property type="nucleotide sequence ID" value="NZ_FOKY01000001.1"/>
</dbReference>